<name>A0AAE0NL77_9PEZI</name>
<dbReference type="InterPro" id="IPR008271">
    <property type="entry name" value="Ser/Thr_kinase_AS"/>
</dbReference>
<keyword evidence="4" id="KW-0723">Serine/threonine-protein kinase</keyword>
<dbReference type="InterPro" id="IPR031850">
    <property type="entry name" value="Fungal_KA1_dom"/>
</dbReference>
<feature type="compositionally biased region" description="Polar residues" evidence="13">
    <location>
        <begin position="609"/>
        <end position="628"/>
    </location>
</feature>
<keyword evidence="8" id="KW-0418">Kinase</keyword>
<evidence type="ECO:0000256" key="8">
    <source>
        <dbReference type="ARBA" id="ARBA00022777"/>
    </source>
</evidence>
<evidence type="ECO:0000256" key="10">
    <source>
        <dbReference type="ARBA" id="ARBA00047899"/>
    </source>
</evidence>
<dbReference type="PROSITE" id="PS00107">
    <property type="entry name" value="PROTEIN_KINASE_ATP"/>
    <property type="match status" value="1"/>
</dbReference>
<feature type="compositionally biased region" description="Basic residues" evidence="13">
    <location>
        <begin position="629"/>
        <end position="647"/>
    </location>
</feature>
<feature type="binding site" evidence="12">
    <location>
        <position position="159"/>
    </location>
    <ligand>
        <name>ATP</name>
        <dbReference type="ChEBI" id="CHEBI:30616"/>
    </ligand>
</feature>
<dbReference type="InterPro" id="IPR017441">
    <property type="entry name" value="Protein_kinase_ATP_BS"/>
</dbReference>
<feature type="region of interest" description="Disordered" evidence="13">
    <location>
        <begin position="597"/>
        <end position="711"/>
    </location>
</feature>
<feature type="compositionally biased region" description="Polar residues" evidence="13">
    <location>
        <begin position="103"/>
        <end position="118"/>
    </location>
</feature>
<keyword evidence="7 12" id="KW-0547">Nucleotide-binding</keyword>
<evidence type="ECO:0000256" key="1">
    <source>
        <dbReference type="ARBA" id="ARBA00004266"/>
    </source>
</evidence>
<evidence type="ECO:0000259" key="14">
    <source>
        <dbReference type="PROSITE" id="PS50011"/>
    </source>
</evidence>
<comment type="catalytic activity">
    <reaction evidence="10">
        <text>L-threonyl-[protein] + ATP = O-phospho-L-threonyl-[protein] + ADP + H(+)</text>
        <dbReference type="Rhea" id="RHEA:46608"/>
        <dbReference type="Rhea" id="RHEA-COMP:11060"/>
        <dbReference type="Rhea" id="RHEA-COMP:11605"/>
        <dbReference type="ChEBI" id="CHEBI:15378"/>
        <dbReference type="ChEBI" id="CHEBI:30013"/>
        <dbReference type="ChEBI" id="CHEBI:30616"/>
        <dbReference type="ChEBI" id="CHEBI:61977"/>
        <dbReference type="ChEBI" id="CHEBI:456216"/>
        <dbReference type="EC" id="2.7.11.1"/>
    </reaction>
</comment>
<dbReference type="SMART" id="SM00220">
    <property type="entry name" value="S_TKc"/>
    <property type="match status" value="1"/>
</dbReference>
<gene>
    <name evidence="15" type="ORF">B0T24DRAFT_55419</name>
</gene>
<dbReference type="Pfam" id="PF00069">
    <property type="entry name" value="Pkinase"/>
    <property type="match status" value="1"/>
</dbReference>
<dbReference type="GO" id="GO:0005524">
    <property type="term" value="F:ATP binding"/>
    <property type="evidence" value="ECO:0007669"/>
    <property type="project" value="UniProtKB-UniRule"/>
</dbReference>
<dbReference type="PROSITE" id="PS00108">
    <property type="entry name" value="PROTEIN_KINASE_ST"/>
    <property type="match status" value="1"/>
</dbReference>
<keyword evidence="9 12" id="KW-0067">ATP-binding</keyword>
<dbReference type="EC" id="2.7.11.1" evidence="3"/>
<dbReference type="Gene3D" id="1.10.510.10">
    <property type="entry name" value="Transferase(Phosphotransferase) domain 1"/>
    <property type="match status" value="1"/>
</dbReference>
<dbReference type="AlphaFoldDB" id="A0AAE0NL77"/>
<feature type="region of interest" description="Disordered" evidence="13">
    <location>
        <begin position="773"/>
        <end position="808"/>
    </location>
</feature>
<evidence type="ECO:0000256" key="12">
    <source>
        <dbReference type="PROSITE-ProRule" id="PRU10141"/>
    </source>
</evidence>
<evidence type="ECO:0000256" key="2">
    <source>
        <dbReference type="ARBA" id="ARBA00010791"/>
    </source>
</evidence>
<comment type="subcellular location">
    <subcellularLocation>
        <location evidence="1">Bud neck</location>
    </subcellularLocation>
</comment>
<feature type="region of interest" description="Disordered" evidence="13">
    <location>
        <begin position="988"/>
        <end position="1028"/>
    </location>
</feature>
<evidence type="ECO:0000256" key="7">
    <source>
        <dbReference type="ARBA" id="ARBA00022741"/>
    </source>
</evidence>
<comment type="caution">
    <text evidence="15">The sequence shown here is derived from an EMBL/GenBank/DDBJ whole genome shotgun (WGS) entry which is preliminary data.</text>
</comment>
<dbReference type="Proteomes" id="UP001287356">
    <property type="component" value="Unassembled WGS sequence"/>
</dbReference>
<feature type="region of interest" description="Disordered" evidence="13">
    <location>
        <begin position="1"/>
        <end position="121"/>
    </location>
</feature>
<evidence type="ECO:0000313" key="15">
    <source>
        <dbReference type="EMBL" id="KAK3383611.1"/>
    </source>
</evidence>
<feature type="compositionally biased region" description="Polar residues" evidence="13">
    <location>
        <begin position="940"/>
        <end position="958"/>
    </location>
</feature>
<dbReference type="GO" id="GO:0005940">
    <property type="term" value="C:septin ring"/>
    <property type="evidence" value="ECO:0007669"/>
    <property type="project" value="UniProtKB-ARBA"/>
</dbReference>
<evidence type="ECO:0000256" key="6">
    <source>
        <dbReference type="ARBA" id="ARBA00022679"/>
    </source>
</evidence>
<dbReference type="SUPFAM" id="SSF56112">
    <property type="entry name" value="Protein kinase-like (PK-like)"/>
    <property type="match status" value="1"/>
</dbReference>
<reference evidence="15" key="1">
    <citation type="journal article" date="2023" name="Mol. Phylogenet. Evol.">
        <title>Genome-scale phylogeny and comparative genomics of the fungal order Sordariales.</title>
        <authorList>
            <person name="Hensen N."/>
            <person name="Bonometti L."/>
            <person name="Westerberg I."/>
            <person name="Brannstrom I.O."/>
            <person name="Guillou S."/>
            <person name="Cros-Aarteil S."/>
            <person name="Calhoun S."/>
            <person name="Haridas S."/>
            <person name="Kuo A."/>
            <person name="Mondo S."/>
            <person name="Pangilinan J."/>
            <person name="Riley R."/>
            <person name="LaButti K."/>
            <person name="Andreopoulos B."/>
            <person name="Lipzen A."/>
            <person name="Chen C."/>
            <person name="Yan M."/>
            <person name="Daum C."/>
            <person name="Ng V."/>
            <person name="Clum A."/>
            <person name="Steindorff A."/>
            <person name="Ohm R.A."/>
            <person name="Martin F."/>
            <person name="Silar P."/>
            <person name="Natvig D.O."/>
            <person name="Lalanne C."/>
            <person name="Gautier V."/>
            <person name="Ament-Velasquez S.L."/>
            <person name="Kruys A."/>
            <person name="Hutchinson M.I."/>
            <person name="Powell A.J."/>
            <person name="Barry K."/>
            <person name="Miller A.N."/>
            <person name="Grigoriev I.V."/>
            <person name="Debuchy R."/>
            <person name="Gladieux P."/>
            <person name="Hiltunen Thoren M."/>
            <person name="Johannesson H."/>
        </authorList>
    </citation>
    <scope>NUCLEOTIDE SEQUENCE</scope>
    <source>
        <strain evidence="15">CBS 958.72</strain>
    </source>
</reference>
<dbReference type="PANTHER" id="PTHR24346">
    <property type="entry name" value="MAP/MICROTUBULE AFFINITY-REGULATING KINASE"/>
    <property type="match status" value="1"/>
</dbReference>
<feature type="compositionally biased region" description="Polar residues" evidence="13">
    <location>
        <begin position="988"/>
        <end position="1027"/>
    </location>
</feature>
<dbReference type="Pfam" id="PF16797">
    <property type="entry name" value="Fungal_KA1"/>
    <property type="match status" value="1"/>
</dbReference>
<organism evidence="15 16">
    <name type="scientific">Lasiosphaeria ovina</name>
    <dbReference type="NCBI Taxonomy" id="92902"/>
    <lineage>
        <taxon>Eukaryota</taxon>
        <taxon>Fungi</taxon>
        <taxon>Dikarya</taxon>
        <taxon>Ascomycota</taxon>
        <taxon>Pezizomycotina</taxon>
        <taxon>Sordariomycetes</taxon>
        <taxon>Sordariomycetidae</taxon>
        <taxon>Sordariales</taxon>
        <taxon>Lasiosphaeriaceae</taxon>
        <taxon>Lasiosphaeria</taxon>
    </lineage>
</organism>
<feature type="compositionally biased region" description="Basic and acidic residues" evidence="13">
    <location>
        <begin position="93"/>
        <end position="102"/>
    </location>
</feature>
<sequence length="1257" mass="142108">MDQRNGTRTSVNRQPLSDATNRVNNAAILNAARHKRVDSEISDKPKPTTRGYSNPALSAYPPLNDHHRSSKPAVPKVEDPGPVNHRLSAITQDSRDTTESRRVSQFSNVSSNASTTRQLKTHIGPWQLGKTLGEGTSARVRLARHRVSHKLVAIKIVAKSKAYLTQSGSLANLDQMDVRNPTSKSDGGLPRMPLAIEREIAILKLIEHPNIIKLHDIWENRAEIYLVTEYVEKGDMYDFMNWNGPLNEDEAIYYFRQIMSALEYCHSLNICHRDLKPENILLKADGQVKIADFRMAALQQDPAHQLKTACGSPHYAAPELLRHQPYKGSAVDIWSMGVILFAMLAGRLPFDEDDMNLMATKAVRGEYEMPPGLTREAKDLIRRIIVTQPSHRITMKQMWRHALIKKYNYLDDLQKPEGRPRTVFRNMEIQPILDDDIDPQILRQLKSLWHGYSEVQIREKLSQERSNDQKLFYYLLYNHRENQLENYNNDVPISKSDLHHVRPQTRGKRISTCEFTQPRRGGHARSMSRFTVISNFADADEVGTVRSYDPFNSSQILQPRNSQISHARIIVHRHESDKAAGSGPATVLRSYHSYKSVGSSFQQRRRMNSQRTNTTGQLRSPRSEASSIRSHHSTPRVARVKVNARSRRGVDFSSVRNKDNRQQRRSRTSSIAPASIAANDTTYDRDTCSPSSPRKQPKSHRTVGTRSMVDVSKPREDSLIWNEELQQLNHRIAKHCDEAFGSSLIISESTGEIGGAREASPFSLSLGTPSATWLPETPCPAQTGNRSSSHPWDTRPLPPVPSNETATPEWNRTESVNVEPLFLAPKYPKLDPIHKLSASERRAVSEPVYNHAGRDIRPLPPISENTPEDWRLKNLSKHQILDAFPPTPSPVVNTGVDYLTRVENTIRVVNSPMGAEAEDPVKVPEPLNVRKVSQIRPEVTKSTRSASRQSQDANSQLQDGHGGDNTAPTKKRVASWFKRSSKEDASNSSFVTVTDTSFQSKETSSNANDNQPYRSDSRSTNRASMPQASKKKAFSFSFWKGAKNEPAMSLASMYLHQKSSLCRDRYRNSNPFTGANYEDAWYPEDEKSVRPKPSKKALSIAGSAAQSVWCDNDVGTRKIEVHQNWLARLFRVKPATRYLCFTAPKRRARQEVAILLREWRKYGIKDVETDKERNIVFARVSAKNYLNLKEVSFAVELMTVIEHGKRNPLSIARFTQERGAASSFHKVVDAMNSTFSSRALLVTDKRKAGMMIKTLNS</sequence>
<feature type="domain" description="Protein kinase" evidence="14">
    <location>
        <begin position="126"/>
        <end position="404"/>
    </location>
</feature>
<proteinExistence type="inferred from homology"/>
<dbReference type="Gene3D" id="3.30.310.220">
    <property type="entry name" value="Fungal kinase associated-1 domain"/>
    <property type="match status" value="1"/>
</dbReference>
<dbReference type="InterPro" id="IPR043024">
    <property type="entry name" value="KA1_sf_fungal"/>
</dbReference>
<evidence type="ECO:0000256" key="13">
    <source>
        <dbReference type="SAM" id="MobiDB-lite"/>
    </source>
</evidence>
<dbReference type="FunFam" id="1.10.510.10:FF:000394">
    <property type="entry name" value="Serine/threonine-protein kinase HSL1"/>
    <property type="match status" value="1"/>
</dbReference>
<evidence type="ECO:0000313" key="16">
    <source>
        <dbReference type="Proteomes" id="UP001287356"/>
    </source>
</evidence>
<feature type="compositionally biased region" description="Polar residues" evidence="13">
    <location>
        <begin position="1"/>
        <end position="24"/>
    </location>
</feature>
<reference evidence="15" key="2">
    <citation type="submission" date="2023-06" db="EMBL/GenBank/DDBJ databases">
        <authorList>
            <consortium name="Lawrence Berkeley National Laboratory"/>
            <person name="Haridas S."/>
            <person name="Hensen N."/>
            <person name="Bonometti L."/>
            <person name="Westerberg I."/>
            <person name="Brannstrom I.O."/>
            <person name="Guillou S."/>
            <person name="Cros-Aarteil S."/>
            <person name="Calhoun S."/>
            <person name="Kuo A."/>
            <person name="Mondo S."/>
            <person name="Pangilinan J."/>
            <person name="Riley R."/>
            <person name="Labutti K."/>
            <person name="Andreopoulos B."/>
            <person name="Lipzen A."/>
            <person name="Chen C."/>
            <person name="Yanf M."/>
            <person name="Daum C."/>
            <person name="Ng V."/>
            <person name="Clum A."/>
            <person name="Steindorff A."/>
            <person name="Ohm R."/>
            <person name="Martin F."/>
            <person name="Silar P."/>
            <person name="Natvig D."/>
            <person name="Lalanne C."/>
            <person name="Gautier V."/>
            <person name="Ament-Velasquez S.L."/>
            <person name="Kruys A."/>
            <person name="Hutchinson M.I."/>
            <person name="Powell A.J."/>
            <person name="Barry K."/>
            <person name="Miller A.N."/>
            <person name="Grigoriev I.V."/>
            <person name="Debuchy R."/>
            <person name="Gladieux P."/>
            <person name="Thoren M.H."/>
            <person name="Johannesson H."/>
        </authorList>
    </citation>
    <scope>NUCLEOTIDE SEQUENCE</scope>
    <source>
        <strain evidence="15">CBS 958.72</strain>
    </source>
</reference>
<feature type="compositionally biased region" description="Basic and acidic residues" evidence="13">
    <location>
        <begin position="37"/>
        <end position="46"/>
    </location>
</feature>
<comment type="catalytic activity">
    <reaction evidence="11">
        <text>L-seryl-[protein] + ATP = O-phospho-L-seryl-[protein] + ADP + H(+)</text>
        <dbReference type="Rhea" id="RHEA:17989"/>
        <dbReference type="Rhea" id="RHEA-COMP:9863"/>
        <dbReference type="Rhea" id="RHEA-COMP:11604"/>
        <dbReference type="ChEBI" id="CHEBI:15378"/>
        <dbReference type="ChEBI" id="CHEBI:29999"/>
        <dbReference type="ChEBI" id="CHEBI:30616"/>
        <dbReference type="ChEBI" id="CHEBI:83421"/>
        <dbReference type="ChEBI" id="CHEBI:456216"/>
        <dbReference type="EC" id="2.7.11.1"/>
    </reaction>
</comment>
<keyword evidence="16" id="KW-1185">Reference proteome</keyword>
<feature type="region of interest" description="Disordered" evidence="13">
    <location>
        <begin position="911"/>
        <end position="970"/>
    </location>
</feature>
<evidence type="ECO:0000256" key="4">
    <source>
        <dbReference type="ARBA" id="ARBA00022527"/>
    </source>
</evidence>
<comment type="similarity">
    <text evidence="2">Belongs to the protein kinase superfamily. CAMK Ser/Thr protein kinase family. NIM1 subfamily.</text>
</comment>
<dbReference type="EMBL" id="JAULSN010000001">
    <property type="protein sequence ID" value="KAK3383611.1"/>
    <property type="molecule type" value="Genomic_DNA"/>
</dbReference>
<protein>
    <recommendedName>
        <fullName evidence="3">non-specific serine/threonine protein kinase</fullName>
        <ecNumber evidence="3">2.7.11.1</ecNumber>
    </recommendedName>
</protein>
<dbReference type="PANTHER" id="PTHR24346:SF110">
    <property type="entry name" value="NON-SPECIFIC SERINE_THREONINE PROTEIN KINASE"/>
    <property type="match status" value="1"/>
</dbReference>
<keyword evidence="5" id="KW-0597">Phosphoprotein</keyword>
<dbReference type="InterPro" id="IPR000719">
    <property type="entry name" value="Prot_kinase_dom"/>
</dbReference>
<dbReference type="GO" id="GO:0005935">
    <property type="term" value="C:cellular bud neck"/>
    <property type="evidence" value="ECO:0007669"/>
    <property type="project" value="UniProtKB-SubCell"/>
</dbReference>
<dbReference type="PROSITE" id="PS50011">
    <property type="entry name" value="PROTEIN_KINASE_DOM"/>
    <property type="match status" value="1"/>
</dbReference>
<keyword evidence="6" id="KW-0808">Transferase</keyword>
<evidence type="ECO:0000256" key="3">
    <source>
        <dbReference type="ARBA" id="ARBA00012513"/>
    </source>
</evidence>
<dbReference type="GO" id="GO:0004674">
    <property type="term" value="F:protein serine/threonine kinase activity"/>
    <property type="evidence" value="ECO:0007669"/>
    <property type="project" value="UniProtKB-KW"/>
</dbReference>
<dbReference type="GO" id="GO:0035556">
    <property type="term" value="P:intracellular signal transduction"/>
    <property type="evidence" value="ECO:0007669"/>
    <property type="project" value="TreeGrafter"/>
</dbReference>
<evidence type="ECO:0000256" key="11">
    <source>
        <dbReference type="ARBA" id="ARBA00048679"/>
    </source>
</evidence>
<evidence type="ECO:0000256" key="9">
    <source>
        <dbReference type="ARBA" id="ARBA00022840"/>
    </source>
</evidence>
<feature type="compositionally biased region" description="Polar residues" evidence="13">
    <location>
        <begin position="780"/>
        <end position="791"/>
    </location>
</feature>
<accession>A0AAE0NL77</accession>
<evidence type="ECO:0000256" key="5">
    <source>
        <dbReference type="ARBA" id="ARBA00022553"/>
    </source>
</evidence>
<dbReference type="InterPro" id="IPR011009">
    <property type="entry name" value="Kinase-like_dom_sf"/>
</dbReference>